<dbReference type="AlphaFoldDB" id="A0AA39P8Z6"/>
<name>A0AA39P8Z6_9AGAR</name>
<keyword evidence="2" id="KW-1185">Reference proteome</keyword>
<gene>
    <name evidence="1" type="ORF">EDD18DRAFT_1440725</name>
</gene>
<reference evidence="1" key="1">
    <citation type="submission" date="2023-06" db="EMBL/GenBank/DDBJ databases">
        <authorList>
            <consortium name="Lawrence Berkeley National Laboratory"/>
            <person name="Ahrendt S."/>
            <person name="Sahu N."/>
            <person name="Indic B."/>
            <person name="Wong-Bajracharya J."/>
            <person name="Merenyi Z."/>
            <person name="Ke H.-M."/>
            <person name="Monk M."/>
            <person name="Kocsube S."/>
            <person name="Drula E."/>
            <person name="Lipzen A."/>
            <person name="Balint B."/>
            <person name="Henrissat B."/>
            <person name="Andreopoulos B."/>
            <person name="Martin F.M."/>
            <person name="Harder C.B."/>
            <person name="Rigling D."/>
            <person name="Ford K.L."/>
            <person name="Foster G.D."/>
            <person name="Pangilinan J."/>
            <person name="Papanicolaou A."/>
            <person name="Barry K."/>
            <person name="LaButti K."/>
            <person name="Viragh M."/>
            <person name="Koriabine M."/>
            <person name="Yan M."/>
            <person name="Riley R."/>
            <person name="Champramary S."/>
            <person name="Plett K.L."/>
            <person name="Tsai I.J."/>
            <person name="Slot J."/>
            <person name="Sipos G."/>
            <person name="Plett J."/>
            <person name="Nagy L.G."/>
            <person name="Grigoriev I.V."/>
        </authorList>
    </citation>
    <scope>NUCLEOTIDE SEQUENCE</scope>
    <source>
        <strain evidence="1">HWK02</strain>
    </source>
</reference>
<organism evidence="1 2">
    <name type="scientific">Armillaria luteobubalina</name>
    <dbReference type="NCBI Taxonomy" id="153913"/>
    <lineage>
        <taxon>Eukaryota</taxon>
        <taxon>Fungi</taxon>
        <taxon>Dikarya</taxon>
        <taxon>Basidiomycota</taxon>
        <taxon>Agaricomycotina</taxon>
        <taxon>Agaricomycetes</taxon>
        <taxon>Agaricomycetidae</taxon>
        <taxon>Agaricales</taxon>
        <taxon>Marasmiineae</taxon>
        <taxon>Physalacriaceae</taxon>
        <taxon>Armillaria</taxon>
    </lineage>
</organism>
<accession>A0AA39P8Z6</accession>
<dbReference type="Proteomes" id="UP001175228">
    <property type="component" value="Unassembled WGS sequence"/>
</dbReference>
<comment type="caution">
    <text evidence="1">The sequence shown here is derived from an EMBL/GenBank/DDBJ whole genome shotgun (WGS) entry which is preliminary data.</text>
</comment>
<sequence length="185" mass="20729">MDTTQLDGTIEVTFPGSGEYTVEAITNQTGVVTIAAAQRFEVLARYGGTRWSNQCEEELRQLTAFDATAPLQIAPYIVAFHHDTRVRMIGLYTSETARAVYDAISMDWAKVVSDREHSKRLASYGEKYYTKLCKYKISELDAFNSNILLKYASYVVAWHQSDRVKMAGFSSEGPARAVYNAVSNL</sequence>
<evidence type="ECO:0000313" key="2">
    <source>
        <dbReference type="Proteomes" id="UP001175228"/>
    </source>
</evidence>
<evidence type="ECO:0000313" key="1">
    <source>
        <dbReference type="EMBL" id="KAK0479466.1"/>
    </source>
</evidence>
<protein>
    <submittedName>
        <fullName evidence="1">Uncharacterized protein</fullName>
    </submittedName>
</protein>
<proteinExistence type="predicted"/>
<dbReference type="EMBL" id="JAUEPU010000087">
    <property type="protein sequence ID" value="KAK0479466.1"/>
    <property type="molecule type" value="Genomic_DNA"/>
</dbReference>